<dbReference type="InterPro" id="IPR029061">
    <property type="entry name" value="THDP-binding"/>
</dbReference>
<dbReference type="GO" id="GO:0016567">
    <property type="term" value="P:protein ubiquitination"/>
    <property type="evidence" value="ECO:0007669"/>
    <property type="project" value="TreeGrafter"/>
</dbReference>
<dbReference type="SUPFAM" id="SSF57850">
    <property type="entry name" value="RING/U-box"/>
    <property type="match status" value="1"/>
</dbReference>
<dbReference type="Pfam" id="PF13639">
    <property type="entry name" value="zf-RING_2"/>
    <property type="match status" value="1"/>
</dbReference>
<evidence type="ECO:0000313" key="6">
    <source>
        <dbReference type="EMBL" id="CAE7251511.1"/>
    </source>
</evidence>
<dbReference type="GO" id="GO:0061630">
    <property type="term" value="F:ubiquitin protein ligase activity"/>
    <property type="evidence" value="ECO:0007669"/>
    <property type="project" value="TreeGrafter"/>
</dbReference>
<proteinExistence type="predicted"/>
<keyword evidence="2 4" id="KW-0863">Zinc-finger</keyword>
<dbReference type="CDD" id="cd16448">
    <property type="entry name" value="RING-H2"/>
    <property type="match status" value="1"/>
</dbReference>
<feature type="domain" description="RING-type" evidence="5">
    <location>
        <begin position="372"/>
        <end position="423"/>
    </location>
</feature>
<evidence type="ECO:0000256" key="3">
    <source>
        <dbReference type="ARBA" id="ARBA00022833"/>
    </source>
</evidence>
<dbReference type="Gene3D" id="3.40.50.970">
    <property type="match status" value="1"/>
</dbReference>
<dbReference type="PANTHER" id="PTHR45969:SF69">
    <property type="entry name" value="FINGER DOMAIN PROTEIN, PUTATIVE (AFU_ORTHOLOGUE AFUA_3G12190)-RELATED"/>
    <property type="match status" value="1"/>
</dbReference>
<evidence type="ECO:0000256" key="4">
    <source>
        <dbReference type="PROSITE-ProRule" id="PRU00175"/>
    </source>
</evidence>
<evidence type="ECO:0000256" key="1">
    <source>
        <dbReference type="ARBA" id="ARBA00022723"/>
    </source>
</evidence>
<dbReference type="AlphaFoldDB" id="A0A812M3M6"/>
<dbReference type="EMBL" id="CAJNJA010009875">
    <property type="protein sequence ID" value="CAE7251511.1"/>
    <property type="molecule type" value="Genomic_DNA"/>
</dbReference>
<protein>
    <submittedName>
        <fullName evidence="6">IlvG protein</fullName>
    </submittedName>
</protein>
<dbReference type="SUPFAM" id="SSF52518">
    <property type="entry name" value="Thiamin diphosphate-binding fold (THDP-binding)"/>
    <property type="match status" value="1"/>
</dbReference>
<dbReference type="InterPro" id="IPR013083">
    <property type="entry name" value="Znf_RING/FYVE/PHD"/>
</dbReference>
<keyword evidence="3" id="KW-0862">Zinc</keyword>
<evidence type="ECO:0000259" key="5">
    <source>
        <dbReference type="PROSITE" id="PS50089"/>
    </source>
</evidence>
<dbReference type="PROSITE" id="PS50089">
    <property type="entry name" value="ZF_RING_2"/>
    <property type="match status" value="1"/>
</dbReference>
<dbReference type="Proteomes" id="UP000601435">
    <property type="component" value="Unassembled WGS sequence"/>
</dbReference>
<dbReference type="PANTHER" id="PTHR45969">
    <property type="entry name" value="RING ZINC FINGER PROTEIN-RELATED"/>
    <property type="match status" value="1"/>
</dbReference>
<dbReference type="OrthoDB" id="424775at2759"/>
<evidence type="ECO:0000256" key="2">
    <source>
        <dbReference type="ARBA" id="ARBA00022771"/>
    </source>
</evidence>
<evidence type="ECO:0000313" key="7">
    <source>
        <dbReference type="Proteomes" id="UP000601435"/>
    </source>
</evidence>
<dbReference type="Gene3D" id="3.30.40.10">
    <property type="entry name" value="Zinc/RING finger domain, C3HC4 (zinc finger)"/>
    <property type="match status" value="1"/>
</dbReference>
<keyword evidence="1" id="KW-0479">Metal-binding</keyword>
<comment type="caution">
    <text evidence="6">The sequence shown here is derived from an EMBL/GenBank/DDBJ whole genome shotgun (WGS) entry which is preliminary data.</text>
</comment>
<dbReference type="SMART" id="SM00744">
    <property type="entry name" value="RINGv"/>
    <property type="match status" value="1"/>
</dbReference>
<reference evidence="6" key="1">
    <citation type="submission" date="2021-02" db="EMBL/GenBank/DDBJ databases">
        <authorList>
            <person name="Dougan E. K."/>
            <person name="Rhodes N."/>
            <person name="Thang M."/>
            <person name="Chan C."/>
        </authorList>
    </citation>
    <scope>NUCLEOTIDE SEQUENCE</scope>
</reference>
<organism evidence="6 7">
    <name type="scientific">Symbiodinium necroappetens</name>
    <dbReference type="NCBI Taxonomy" id="1628268"/>
    <lineage>
        <taxon>Eukaryota</taxon>
        <taxon>Sar</taxon>
        <taxon>Alveolata</taxon>
        <taxon>Dinophyceae</taxon>
        <taxon>Suessiales</taxon>
        <taxon>Symbiodiniaceae</taxon>
        <taxon>Symbiodinium</taxon>
    </lineage>
</organism>
<dbReference type="InterPro" id="IPR001841">
    <property type="entry name" value="Znf_RING"/>
</dbReference>
<sequence length="669" mass="71823">MASFLSSLTMQSWALGCDLGPSPDFAAIGKAYGGNGVKANTGGRPVASAADLTGAMDEAFKSTGIFILHVLIDPLLKADMATFQDKSITMMDRMGAVASGQTQPFASTLRVKISRSRNRSNERAGVYIARSRELSIRRQLNNFPLAATIVAIVQLQDTGGSSSRLQHACSFSTQCVMAEVVCSSQQTQRPSAADFIFVGERGLELVHPGDYSDYSASLNQAEADALCEISFDDDAFSAPVADCVLGVCTCSETWNPLAATEFQIVLQSPQRDKGVVLMAVWHSEDAEDAVRNIWEKLEVSEQLALKGSDAYRSVRARVRALAEVEKSHYHVLAFLKLLVSNDYIRRAPADEALVQEIGKLALDLRVKECDSCPICLEAIAAEDAVMRCSGAGGGLHQLHHYFHAECLREWIRTASNPKCPMCRSNLQLNGARLECFLEGTATLSDDERTYLQALLDGASARQDWSDMNFIERTGYAGSLAASAAAGFAQVFFVRSGYWASGGLAPRTDLRLAQLAGAGAEGGSDNEFVLAPPSHADLAKGNACDLTTTVSKWSLAQISGVTRKGPGFCLLLATRALADASDLEAPDPQPFSVEYGGVLLDSRKKFSRRFRLQDGALGADFCQIAVPVGRELSRRAMFACTSQGTAAAAPGRVWARTGSSKIPASGIYVF</sequence>
<dbReference type="InterPro" id="IPR011016">
    <property type="entry name" value="Znf_RING-CH"/>
</dbReference>
<accession>A0A812M3M6</accession>
<dbReference type="GO" id="GO:0008270">
    <property type="term" value="F:zinc ion binding"/>
    <property type="evidence" value="ECO:0007669"/>
    <property type="project" value="UniProtKB-KW"/>
</dbReference>
<name>A0A812M3M6_9DINO</name>
<gene>
    <name evidence="6" type="primary">ilvG</name>
    <name evidence="6" type="ORF">SNEC2469_LOCUS5243</name>
</gene>
<keyword evidence="7" id="KW-1185">Reference proteome</keyword>